<sequence length="129" mass="14092">MAENLLSSAASAVTGELTRVLFSGLVGRLDRKDAAAAANKKLRRLDMLLIKINSVVEASEKHAIENTWLVKWRDRLKEAAAEGNEVLASFRQRETEAGMPPAQGILSAPKTLLFSSEEDIESWGRRGAS</sequence>
<dbReference type="EMBL" id="CM000765">
    <property type="protein sequence ID" value="OQU81852.1"/>
    <property type="molecule type" value="Genomic_DNA"/>
</dbReference>
<organism evidence="1 2">
    <name type="scientific">Sorghum bicolor</name>
    <name type="common">Sorghum</name>
    <name type="synonym">Sorghum vulgare</name>
    <dbReference type="NCBI Taxonomy" id="4558"/>
    <lineage>
        <taxon>Eukaryota</taxon>
        <taxon>Viridiplantae</taxon>
        <taxon>Streptophyta</taxon>
        <taxon>Embryophyta</taxon>
        <taxon>Tracheophyta</taxon>
        <taxon>Spermatophyta</taxon>
        <taxon>Magnoliopsida</taxon>
        <taxon>Liliopsida</taxon>
        <taxon>Poales</taxon>
        <taxon>Poaceae</taxon>
        <taxon>PACMAD clade</taxon>
        <taxon>Panicoideae</taxon>
        <taxon>Andropogonodae</taxon>
        <taxon>Andropogoneae</taxon>
        <taxon>Sorghinae</taxon>
        <taxon>Sorghum</taxon>
    </lineage>
</organism>
<keyword evidence="2" id="KW-1185">Reference proteome</keyword>
<name>A0A1Z5RDN7_SORBI</name>
<proteinExistence type="predicted"/>
<protein>
    <recommendedName>
        <fullName evidence="3">Rx N-terminal domain-containing protein</fullName>
    </recommendedName>
</protein>
<evidence type="ECO:0000313" key="1">
    <source>
        <dbReference type="EMBL" id="OQU81852.1"/>
    </source>
</evidence>
<dbReference type="InParanoid" id="A0A1Z5RDN7"/>
<dbReference type="PANTHER" id="PTHR33377:SF56">
    <property type="entry name" value="RX N-TERMINAL DOMAIN-CONTAINING PROTEIN"/>
    <property type="match status" value="1"/>
</dbReference>
<dbReference type="AlphaFoldDB" id="A0A1Z5RDN7"/>
<reference evidence="2" key="2">
    <citation type="journal article" date="2018" name="Plant J.">
        <title>The Sorghum bicolor reference genome: improved assembly, gene annotations, a transcriptome atlas, and signatures of genome organization.</title>
        <authorList>
            <person name="McCormick R.F."/>
            <person name="Truong S.K."/>
            <person name="Sreedasyam A."/>
            <person name="Jenkins J."/>
            <person name="Shu S."/>
            <person name="Sims D."/>
            <person name="Kennedy M."/>
            <person name="Amirebrahimi M."/>
            <person name="Weers B.D."/>
            <person name="McKinley B."/>
            <person name="Mattison A."/>
            <person name="Morishige D.T."/>
            <person name="Grimwood J."/>
            <person name="Schmutz J."/>
            <person name="Mullet J.E."/>
        </authorList>
    </citation>
    <scope>NUCLEOTIDE SEQUENCE [LARGE SCALE GENOMIC DNA]</scope>
    <source>
        <strain evidence="2">cv. BTx623</strain>
    </source>
</reference>
<reference evidence="1 2" key="1">
    <citation type="journal article" date="2009" name="Nature">
        <title>The Sorghum bicolor genome and the diversification of grasses.</title>
        <authorList>
            <person name="Paterson A.H."/>
            <person name="Bowers J.E."/>
            <person name="Bruggmann R."/>
            <person name="Dubchak I."/>
            <person name="Grimwood J."/>
            <person name="Gundlach H."/>
            <person name="Haberer G."/>
            <person name="Hellsten U."/>
            <person name="Mitros T."/>
            <person name="Poliakov A."/>
            <person name="Schmutz J."/>
            <person name="Spannagl M."/>
            <person name="Tang H."/>
            <person name="Wang X."/>
            <person name="Wicker T."/>
            <person name="Bharti A.K."/>
            <person name="Chapman J."/>
            <person name="Feltus F.A."/>
            <person name="Gowik U."/>
            <person name="Grigoriev I.V."/>
            <person name="Lyons E."/>
            <person name="Maher C.A."/>
            <person name="Martis M."/>
            <person name="Narechania A."/>
            <person name="Otillar R.P."/>
            <person name="Penning B.W."/>
            <person name="Salamov A.A."/>
            <person name="Wang Y."/>
            <person name="Zhang L."/>
            <person name="Carpita N.C."/>
            <person name="Freeling M."/>
            <person name="Gingle A.R."/>
            <person name="Hash C.T."/>
            <person name="Keller B."/>
            <person name="Klein P."/>
            <person name="Kresovich S."/>
            <person name="McCann M.C."/>
            <person name="Ming R."/>
            <person name="Peterson D.G."/>
            <person name="Mehboob-ur-Rahman"/>
            <person name="Ware D."/>
            <person name="Westhoff P."/>
            <person name="Mayer K.F."/>
            <person name="Messing J."/>
            <person name="Rokhsar D.S."/>
        </authorList>
    </citation>
    <scope>NUCLEOTIDE SEQUENCE [LARGE SCALE GENOMIC DNA]</scope>
    <source>
        <strain evidence="2">cv. BTx623</strain>
    </source>
</reference>
<dbReference type="Proteomes" id="UP000000768">
    <property type="component" value="Chromosome 6"/>
</dbReference>
<evidence type="ECO:0008006" key="3">
    <source>
        <dbReference type="Google" id="ProtNLM"/>
    </source>
</evidence>
<evidence type="ECO:0000313" key="2">
    <source>
        <dbReference type="Proteomes" id="UP000000768"/>
    </source>
</evidence>
<gene>
    <name evidence="1" type="ORF">SORBI_3006G130750</name>
</gene>
<accession>A0A1Z5RDN7</accession>
<dbReference type="Gramene" id="OQU81852">
    <property type="protein sequence ID" value="OQU81852"/>
    <property type="gene ID" value="SORBI_3006G130750"/>
</dbReference>
<dbReference type="PANTHER" id="PTHR33377">
    <property type="entry name" value="OS10G0134700 PROTEIN-RELATED"/>
    <property type="match status" value="1"/>
</dbReference>